<keyword evidence="2" id="KW-0067">ATP-binding</keyword>
<dbReference type="PROSITE" id="PS00211">
    <property type="entry name" value="ABC_TRANSPORTER_1"/>
    <property type="match status" value="1"/>
</dbReference>
<dbReference type="InterPro" id="IPR003439">
    <property type="entry name" value="ABC_transporter-like_ATP-bd"/>
</dbReference>
<dbReference type="Gene3D" id="3.40.50.300">
    <property type="entry name" value="P-loop containing nucleotide triphosphate hydrolases"/>
    <property type="match status" value="1"/>
</dbReference>
<reference evidence="2" key="1">
    <citation type="submission" date="2024-02" db="EMBL/GenBank/DDBJ databases">
        <title>Tomenella chthoni gen. nov. sp. nov., a member of the family Jonesiaceae isolated from bat guano.</title>
        <authorList>
            <person name="Miller S.L."/>
            <person name="King J."/>
            <person name="Sankaranarayanan K."/>
            <person name="Lawson P.A."/>
        </authorList>
    </citation>
    <scope>NUCLEOTIDE SEQUENCE</scope>
    <source>
        <strain evidence="2">BS-20</strain>
    </source>
</reference>
<dbReference type="AlphaFoldDB" id="A0AAU7DXE9"/>
<name>A0AAU7DXE9_9MICO</name>
<organism evidence="2">
    <name type="scientific">Jonesiaceae bacterium BS-20</name>
    <dbReference type="NCBI Taxonomy" id="3120821"/>
    <lineage>
        <taxon>Bacteria</taxon>
        <taxon>Bacillati</taxon>
        <taxon>Actinomycetota</taxon>
        <taxon>Actinomycetes</taxon>
        <taxon>Micrococcales</taxon>
        <taxon>Jonesiaceae</taxon>
    </lineage>
</organism>
<evidence type="ECO:0000313" key="2">
    <source>
        <dbReference type="EMBL" id="XBH21725.1"/>
    </source>
</evidence>
<dbReference type="InterPro" id="IPR017871">
    <property type="entry name" value="ABC_transporter-like_CS"/>
</dbReference>
<dbReference type="PROSITE" id="PS50893">
    <property type="entry name" value="ABC_TRANSPORTER_2"/>
    <property type="match status" value="1"/>
</dbReference>
<gene>
    <name evidence="2" type="ORF">V5R04_00410</name>
</gene>
<keyword evidence="2" id="KW-0547">Nucleotide-binding</keyword>
<protein>
    <submittedName>
        <fullName evidence="2">ATP-binding cassette domain-containing protein</fullName>
    </submittedName>
</protein>
<dbReference type="GO" id="GO:0016887">
    <property type="term" value="F:ATP hydrolysis activity"/>
    <property type="evidence" value="ECO:0007669"/>
    <property type="project" value="InterPro"/>
</dbReference>
<dbReference type="Pfam" id="PF00005">
    <property type="entry name" value="ABC_tran"/>
    <property type="match status" value="1"/>
</dbReference>
<evidence type="ECO:0000259" key="1">
    <source>
        <dbReference type="PROSITE" id="PS50893"/>
    </source>
</evidence>
<sequence>MGRSGSGKSTLLSILGLMRSPESGTYEVSGQRTDRMREQELAHLRATTFGFVFQEYMLMNRHTVAKNVEVPLATAGRVIWQNRHAKIRNVLEQVGLSEKAEALPDHLSGGQRQRVAIARALVTSPKIILADEPTGALDPVTADGVLGKPARGVQKPRGRAHCGHA</sequence>
<dbReference type="EMBL" id="CP146203">
    <property type="protein sequence ID" value="XBH21725.1"/>
    <property type="molecule type" value="Genomic_DNA"/>
</dbReference>
<feature type="domain" description="ABC transporter" evidence="1">
    <location>
        <begin position="1"/>
        <end position="165"/>
    </location>
</feature>
<dbReference type="InterPro" id="IPR027417">
    <property type="entry name" value="P-loop_NTPase"/>
</dbReference>
<accession>A0AAU7DXE9</accession>
<dbReference type="PANTHER" id="PTHR42798">
    <property type="entry name" value="LIPOPROTEIN-RELEASING SYSTEM ATP-BINDING PROTEIN LOLD"/>
    <property type="match status" value="1"/>
</dbReference>
<proteinExistence type="predicted"/>
<dbReference type="GO" id="GO:0005524">
    <property type="term" value="F:ATP binding"/>
    <property type="evidence" value="ECO:0007669"/>
    <property type="project" value="UniProtKB-KW"/>
</dbReference>
<dbReference type="SUPFAM" id="SSF52540">
    <property type="entry name" value="P-loop containing nucleoside triphosphate hydrolases"/>
    <property type="match status" value="1"/>
</dbReference>
<dbReference type="PANTHER" id="PTHR42798:SF6">
    <property type="entry name" value="CELL DIVISION ATP-BINDING PROTEIN FTSE"/>
    <property type="match status" value="1"/>
</dbReference>